<evidence type="ECO:0000313" key="1">
    <source>
        <dbReference type="EMBL" id="DAF43869.1"/>
    </source>
</evidence>
<sequence length="91" mass="10996">MENTLISLPLAEKKLIANNILLKYHRRYRERTSSMYYHWTYLKEKNGKLLLIKCYQHNDSCVCNEENPVNIDQVFKNEYDYVMALIKEYGK</sequence>
<name>A0A8S5RYQ9_9CAUD</name>
<organism evidence="1">
    <name type="scientific">Myoviridae sp. ctNQV2</name>
    <dbReference type="NCBI Taxonomy" id="2827683"/>
    <lineage>
        <taxon>Viruses</taxon>
        <taxon>Duplodnaviria</taxon>
        <taxon>Heunggongvirae</taxon>
        <taxon>Uroviricota</taxon>
        <taxon>Caudoviricetes</taxon>
    </lineage>
</organism>
<dbReference type="EMBL" id="BK032510">
    <property type="protein sequence ID" value="DAF43869.1"/>
    <property type="molecule type" value="Genomic_DNA"/>
</dbReference>
<protein>
    <submittedName>
        <fullName evidence="1">Uncharacterized protein</fullName>
    </submittedName>
</protein>
<proteinExistence type="predicted"/>
<reference evidence="1" key="1">
    <citation type="journal article" date="2021" name="Proc. Natl. Acad. Sci. U.S.A.">
        <title>A Catalog of Tens of Thousands of Viruses from Human Metagenomes Reveals Hidden Associations with Chronic Diseases.</title>
        <authorList>
            <person name="Tisza M.J."/>
            <person name="Buck C.B."/>
        </authorList>
    </citation>
    <scope>NUCLEOTIDE SEQUENCE</scope>
    <source>
        <strain evidence="1">CtNQV2</strain>
    </source>
</reference>
<accession>A0A8S5RYQ9</accession>